<evidence type="ECO:0000256" key="4">
    <source>
        <dbReference type="ARBA" id="ARBA00022692"/>
    </source>
</evidence>
<feature type="transmembrane region" description="Helical" evidence="7">
    <location>
        <begin position="62"/>
        <end position="79"/>
    </location>
</feature>
<keyword evidence="5 7" id="KW-1133">Transmembrane helix</keyword>
<organism evidence="9 10">
    <name type="scientific">Nonomuraea cavernae</name>
    <dbReference type="NCBI Taxonomy" id="2045107"/>
    <lineage>
        <taxon>Bacteria</taxon>
        <taxon>Bacillati</taxon>
        <taxon>Actinomycetota</taxon>
        <taxon>Actinomycetes</taxon>
        <taxon>Streptosporangiales</taxon>
        <taxon>Streptosporangiaceae</taxon>
        <taxon>Nonomuraea</taxon>
    </lineage>
</organism>
<dbReference type="Gene3D" id="1.20.1720.10">
    <property type="entry name" value="Multidrug resistance protein D"/>
    <property type="match status" value="1"/>
</dbReference>
<evidence type="ECO:0000256" key="5">
    <source>
        <dbReference type="ARBA" id="ARBA00022989"/>
    </source>
</evidence>
<evidence type="ECO:0000256" key="3">
    <source>
        <dbReference type="ARBA" id="ARBA00022475"/>
    </source>
</evidence>
<keyword evidence="3" id="KW-1003">Cell membrane</keyword>
<evidence type="ECO:0000256" key="7">
    <source>
        <dbReference type="SAM" id="Phobius"/>
    </source>
</evidence>
<name>A0A918DQ04_9ACTN</name>
<dbReference type="CDD" id="cd17321">
    <property type="entry name" value="MFS_MMR_MDR_like"/>
    <property type="match status" value="1"/>
</dbReference>
<comment type="caution">
    <text evidence="9">The sequence shown here is derived from an EMBL/GenBank/DDBJ whole genome shotgun (WGS) entry which is preliminary data.</text>
</comment>
<dbReference type="RefSeq" id="WP_189127887.1">
    <property type="nucleotide sequence ID" value="NZ_BMNH01000028.1"/>
</dbReference>
<dbReference type="Gene3D" id="1.20.1250.20">
    <property type="entry name" value="MFS general substrate transporter like domains"/>
    <property type="match status" value="1"/>
</dbReference>
<evidence type="ECO:0000313" key="10">
    <source>
        <dbReference type="Proteomes" id="UP000646523"/>
    </source>
</evidence>
<feature type="transmembrane region" description="Helical" evidence="7">
    <location>
        <begin position="337"/>
        <end position="359"/>
    </location>
</feature>
<feature type="transmembrane region" description="Helical" evidence="7">
    <location>
        <begin position="265"/>
        <end position="289"/>
    </location>
</feature>
<feature type="transmembrane region" description="Helical" evidence="7">
    <location>
        <begin position="237"/>
        <end position="253"/>
    </location>
</feature>
<reference evidence="9" key="1">
    <citation type="journal article" date="2014" name="Int. J. Syst. Evol. Microbiol.">
        <title>Complete genome sequence of Corynebacterium casei LMG S-19264T (=DSM 44701T), isolated from a smear-ripened cheese.</title>
        <authorList>
            <consortium name="US DOE Joint Genome Institute (JGI-PGF)"/>
            <person name="Walter F."/>
            <person name="Albersmeier A."/>
            <person name="Kalinowski J."/>
            <person name="Ruckert C."/>
        </authorList>
    </citation>
    <scope>NUCLEOTIDE SEQUENCE</scope>
    <source>
        <strain evidence="9">CGMCC 4.7368</strain>
    </source>
</reference>
<dbReference type="InterPro" id="IPR036259">
    <property type="entry name" value="MFS_trans_sf"/>
</dbReference>
<protein>
    <submittedName>
        <fullName evidence="9">MFS transporter</fullName>
    </submittedName>
</protein>
<evidence type="ECO:0000256" key="2">
    <source>
        <dbReference type="ARBA" id="ARBA00022448"/>
    </source>
</evidence>
<dbReference type="GO" id="GO:0022857">
    <property type="term" value="F:transmembrane transporter activity"/>
    <property type="evidence" value="ECO:0007669"/>
    <property type="project" value="InterPro"/>
</dbReference>
<proteinExistence type="predicted"/>
<accession>A0A918DQ04</accession>
<feature type="transmembrane region" description="Helical" evidence="7">
    <location>
        <begin position="206"/>
        <end position="225"/>
    </location>
</feature>
<feature type="transmembrane region" description="Helical" evidence="7">
    <location>
        <begin position="86"/>
        <end position="105"/>
    </location>
</feature>
<keyword evidence="4 7" id="KW-0812">Transmembrane</keyword>
<evidence type="ECO:0000256" key="1">
    <source>
        <dbReference type="ARBA" id="ARBA00004651"/>
    </source>
</evidence>
<feature type="transmembrane region" description="Helical" evidence="7">
    <location>
        <begin position="170"/>
        <end position="194"/>
    </location>
</feature>
<dbReference type="Pfam" id="PF07690">
    <property type="entry name" value="MFS_1"/>
    <property type="match status" value="1"/>
</dbReference>
<dbReference type="EMBL" id="BMNH01000028">
    <property type="protein sequence ID" value="GGO79346.1"/>
    <property type="molecule type" value="Genomic_DNA"/>
</dbReference>
<evidence type="ECO:0000259" key="8">
    <source>
        <dbReference type="PROSITE" id="PS50850"/>
    </source>
</evidence>
<dbReference type="InterPro" id="IPR020846">
    <property type="entry name" value="MFS_dom"/>
</dbReference>
<comment type="subcellular location">
    <subcellularLocation>
        <location evidence="1">Cell membrane</location>
        <topology evidence="1">Multi-pass membrane protein</topology>
    </subcellularLocation>
</comment>
<feature type="transmembrane region" description="Helical" evidence="7">
    <location>
        <begin position="21"/>
        <end position="42"/>
    </location>
</feature>
<dbReference type="Proteomes" id="UP000646523">
    <property type="component" value="Unassembled WGS sequence"/>
</dbReference>
<dbReference type="GO" id="GO:0005886">
    <property type="term" value="C:plasma membrane"/>
    <property type="evidence" value="ECO:0007669"/>
    <property type="project" value="UniProtKB-SubCell"/>
</dbReference>
<dbReference type="AlphaFoldDB" id="A0A918DQ04"/>
<feature type="domain" description="Major facilitator superfamily (MFS) profile" evidence="8">
    <location>
        <begin position="20"/>
        <end position="495"/>
    </location>
</feature>
<sequence length="499" mass="50884">MRHAPSAETGRRAGWREWTGLGVLILPTLLVALDIGVLFLALPHLSADLGASGTQQLWITDVYGFMVAGFLITMGTLGDRVGRRRLLLIGAAAFTAASVMAAYSTSAEMLIVARALLGVAGATLAPSTLALISNMFSDERQRGVAISFWATSQFGGAALGPVVGGLMLEHFWWGSVFLLGVPVMCLLLVAGPLLLPEYRSPTAGRLDLASVALSLATVLPVVYGIKELAAGDAGTSAAGAIAVGLALGVVFVRRQFRLEDPLLNLSLFALPAIRAALPAMMIASAALAGTGLLSTQYIQSVIRLAPGEAGLWQAPTGLGIAAGTLLAPLVVRRLKPVTTMVAGLSLSALALLLLVQAGADSLVPVVVGAAIAAFGVGPLFVLGTGLVVGSAPPEKAGSAASLSETSNMFGSTLGLAVLGSVGAAVYRQQMTAPDAARENIATATAMAERLPPEAGDDLLRAAGEAFTTAVNSVAVIGVVLFLTLAVLLRLALRRDATGV</sequence>
<keyword evidence="10" id="KW-1185">Reference proteome</keyword>
<dbReference type="PANTHER" id="PTHR42718:SF47">
    <property type="entry name" value="METHYL VIOLOGEN RESISTANCE PROTEIN SMVA"/>
    <property type="match status" value="1"/>
</dbReference>
<evidence type="ECO:0000313" key="9">
    <source>
        <dbReference type="EMBL" id="GGO79346.1"/>
    </source>
</evidence>
<keyword evidence="6 7" id="KW-0472">Membrane</keyword>
<feature type="transmembrane region" description="Helical" evidence="7">
    <location>
        <begin position="309"/>
        <end position="330"/>
    </location>
</feature>
<keyword evidence="2" id="KW-0813">Transport</keyword>
<feature type="transmembrane region" description="Helical" evidence="7">
    <location>
        <begin position="144"/>
        <end position="164"/>
    </location>
</feature>
<dbReference type="PROSITE" id="PS50850">
    <property type="entry name" value="MFS"/>
    <property type="match status" value="1"/>
</dbReference>
<feature type="transmembrane region" description="Helical" evidence="7">
    <location>
        <begin position="408"/>
        <end position="426"/>
    </location>
</feature>
<feature type="transmembrane region" description="Helical" evidence="7">
    <location>
        <begin position="469"/>
        <end position="492"/>
    </location>
</feature>
<feature type="transmembrane region" description="Helical" evidence="7">
    <location>
        <begin position="111"/>
        <end position="132"/>
    </location>
</feature>
<gene>
    <name evidence="9" type="primary">smvA</name>
    <name evidence="9" type="ORF">GCM10012289_63430</name>
</gene>
<dbReference type="PANTHER" id="PTHR42718">
    <property type="entry name" value="MAJOR FACILITATOR SUPERFAMILY MULTIDRUG TRANSPORTER MFSC"/>
    <property type="match status" value="1"/>
</dbReference>
<dbReference type="InterPro" id="IPR011701">
    <property type="entry name" value="MFS"/>
</dbReference>
<feature type="transmembrane region" description="Helical" evidence="7">
    <location>
        <begin position="365"/>
        <end position="388"/>
    </location>
</feature>
<reference evidence="9" key="2">
    <citation type="submission" date="2020-09" db="EMBL/GenBank/DDBJ databases">
        <authorList>
            <person name="Sun Q."/>
            <person name="Zhou Y."/>
        </authorList>
    </citation>
    <scope>NUCLEOTIDE SEQUENCE</scope>
    <source>
        <strain evidence="9">CGMCC 4.7368</strain>
    </source>
</reference>
<evidence type="ECO:0000256" key="6">
    <source>
        <dbReference type="ARBA" id="ARBA00023136"/>
    </source>
</evidence>
<dbReference type="SUPFAM" id="SSF103473">
    <property type="entry name" value="MFS general substrate transporter"/>
    <property type="match status" value="1"/>
</dbReference>